<evidence type="ECO:0000256" key="1">
    <source>
        <dbReference type="SAM" id="Phobius"/>
    </source>
</evidence>
<keyword evidence="1" id="KW-0812">Transmembrane</keyword>
<dbReference type="InParanoid" id="A0A146G5B8"/>
<evidence type="ECO:0000313" key="2">
    <source>
        <dbReference type="EMBL" id="GAT32741.1"/>
    </source>
</evidence>
<feature type="transmembrane region" description="Helical" evidence="1">
    <location>
        <begin position="6"/>
        <end position="24"/>
    </location>
</feature>
<keyword evidence="1" id="KW-0472">Membrane</keyword>
<comment type="caution">
    <text evidence="2">The sequence shown here is derived from an EMBL/GenBank/DDBJ whole genome shotgun (WGS) entry which is preliminary data.</text>
</comment>
<dbReference type="OrthoDB" id="9833212at2"/>
<proteinExistence type="predicted"/>
<sequence>MVARVVSVWFSVFVSCATALLVYVGKDGVAEYYRQSLGGRPLPSLTSLMMYDGWFLYLVPVVFILWALVYSFWSRRDVDHALVLCMTVIGSTIFFLALCFCAFSIPLVCLNATHA</sequence>
<protein>
    <submittedName>
        <fullName evidence="2">Uncharacterized protein</fullName>
    </submittedName>
</protein>
<keyword evidence="1" id="KW-1133">Transmembrane helix</keyword>
<dbReference type="STRING" id="690879.TSACC_21142"/>
<dbReference type="EMBL" id="BDCO01000002">
    <property type="protein sequence ID" value="GAT32741.1"/>
    <property type="molecule type" value="Genomic_DNA"/>
</dbReference>
<dbReference type="RefSeq" id="WP_075078556.1">
    <property type="nucleotide sequence ID" value="NZ_BDCO01000002.1"/>
</dbReference>
<organism evidence="2 3">
    <name type="scientific">Terrimicrobium sacchariphilum</name>
    <dbReference type="NCBI Taxonomy" id="690879"/>
    <lineage>
        <taxon>Bacteria</taxon>
        <taxon>Pseudomonadati</taxon>
        <taxon>Verrucomicrobiota</taxon>
        <taxon>Terrimicrobiia</taxon>
        <taxon>Terrimicrobiales</taxon>
        <taxon>Terrimicrobiaceae</taxon>
        <taxon>Terrimicrobium</taxon>
    </lineage>
</organism>
<gene>
    <name evidence="2" type="ORF">TSACC_21142</name>
</gene>
<dbReference type="AlphaFoldDB" id="A0A146G5B8"/>
<accession>A0A146G5B8</accession>
<name>A0A146G5B8_TERSA</name>
<dbReference type="PROSITE" id="PS51257">
    <property type="entry name" value="PROKAR_LIPOPROTEIN"/>
    <property type="match status" value="1"/>
</dbReference>
<keyword evidence="3" id="KW-1185">Reference proteome</keyword>
<reference evidence="3" key="1">
    <citation type="journal article" date="2017" name="Genome Announc.">
        <title>Draft Genome Sequence of Terrimicrobium sacchariphilum NM-5T, a Facultative Anaerobic Soil Bacterium of the Class Spartobacteria.</title>
        <authorList>
            <person name="Qiu Y.L."/>
            <person name="Tourlousse D.M."/>
            <person name="Matsuura N."/>
            <person name="Ohashi A."/>
            <person name="Sekiguchi Y."/>
        </authorList>
    </citation>
    <scope>NUCLEOTIDE SEQUENCE [LARGE SCALE GENOMIC DNA]</scope>
    <source>
        <strain evidence="3">NM-5</strain>
    </source>
</reference>
<feature type="transmembrane region" description="Helical" evidence="1">
    <location>
        <begin position="81"/>
        <end position="110"/>
    </location>
</feature>
<evidence type="ECO:0000313" key="3">
    <source>
        <dbReference type="Proteomes" id="UP000076023"/>
    </source>
</evidence>
<feature type="transmembrane region" description="Helical" evidence="1">
    <location>
        <begin position="45"/>
        <end position="69"/>
    </location>
</feature>
<dbReference type="Proteomes" id="UP000076023">
    <property type="component" value="Unassembled WGS sequence"/>
</dbReference>